<feature type="transmembrane region" description="Helical" evidence="2">
    <location>
        <begin position="303"/>
        <end position="326"/>
    </location>
</feature>
<feature type="compositionally biased region" description="Polar residues" evidence="1">
    <location>
        <begin position="428"/>
        <end position="449"/>
    </location>
</feature>
<evidence type="ECO:0000259" key="3">
    <source>
        <dbReference type="Pfam" id="PF05569"/>
    </source>
</evidence>
<gene>
    <name evidence="4" type="ORF">GYN08_05650</name>
</gene>
<dbReference type="RefSeq" id="WP_166273032.1">
    <property type="nucleotide sequence ID" value="NZ_JAAFGS010000001.1"/>
</dbReference>
<organism evidence="4 5">
    <name type="scientific">Saccharibacillus alkalitolerans</name>
    <dbReference type="NCBI Taxonomy" id="2705290"/>
    <lineage>
        <taxon>Bacteria</taxon>
        <taxon>Bacillati</taxon>
        <taxon>Bacillota</taxon>
        <taxon>Bacilli</taxon>
        <taxon>Bacillales</taxon>
        <taxon>Paenibacillaceae</taxon>
        <taxon>Saccharibacillus</taxon>
    </lineage>
</organism>
<reference evidence="4 5" key="1">
    <citation type="submission" date="2020-01" db="EMBL/GenBank/DDBJ databases">
        <title>Polyphasic characterisation and genomic insights into a novel alkali tolerant bacterium VR-M41.</title>
        <authorList>
            <person name="Vemuluri V.R."/>
        </authorList>
    </citation>
    <scope>NUCLEOTIDE SEQUENCE [LARGE SCALE GENOMIC DNA]</scope>
    <source>
        <strain evidence="4 5">VR-M41</strain>
    </source>
</reference>
<sequence>MLNALLNASGSLLGQVLALSAAASAAALIILLLRIPLKNRLHPRWMYVLWGLLLLRLMLPWTPESSFSVYNWLPGGAALSGQSAKEADMSRLTAEEAGEVPNFSPTAGGTFLQKAGTEEAYGGAAAASQAGGGPAGFAESPESAAEDRKPSVSASESPVGERMPDTKAANKDLIVDRLNGEGAAVPEIQVSPLLKGLSVLWLFGIAAVLAAGIGAHMRFTRRLRRDSAAPPLRAELLLRSCLREMRLRRPVALVVTRQVGMPTLLGAVRPRLLLPPEVLTELDESGLRHVLLHELAHVKRFDIAVNMLAAVLTALHWFNPLLIYAFRRMREDQEVACDAMAIGRLEPEERTAYGHTILKLLESSARQVRLPGAAGLSGGRSEIRRRLTMIKKTQARSFRNTVLGAAALLLLGGCTLTGAKSPTEPAETAQQAERTSVSAGVQTTRQGEASRTADGGGAETLLTEENSLRVTSRETSEGAPLYLIYVEIVNGDNGPGRSYLWRAAVDSDRPARADWADVNGDGVKEIVIRLDAGSEASMRLSEIHVLDPYTMEELQVADYLDFEHNRYPADPIRAYGGKVYVNAGLNDRYIARVYDDKGEDWDDILHYWGVARYELVNDRIVAHAYGRGSASETPVELTVTYGTDLKPAASSLYPSGEYAPPFSQKEVRQFMDDWKKTAGWNMTESKGLYRFAPAEDSSPRSGEAAGYAVNPDTGTVFDPVSGAPLHTMVRIGGAEQNTNLSGLQGREYEKRAEQLLQPILTAARLKKNGENWIAGFEGDGYVRANVLRAGEPMTLKADLFTGMWEWIVPQEKQ</sequence>
<dbReference type="Pfam" id="PF05569">
    <property type="entry name" value="Peptidase_M56"/>
    <property type="match status" value="2"/>
</dbReference>
<evidence type="ECO:0000256" key="2">
    <source>
        <dbReference type="SAM" id="Phobius"/>
    </source>
</evidence>
<feature type="transmembrane region" description="Helical" evidence="2">
    <location>
        <begin position="401"/>
        <end position="419"/>
    </location>
</feature>
<accession>A0ABX0F1E2</accession>
<evidence type="ECO:0000313" key="5">
    <source>
        <dbReference type="Proteomes" id="UP000800303"/>
    </source>
</evidence>
<keyword evidence="2" id="KW-1133">Transmembrane helix</keyword>
<protein>
    <submittedName>
        <fullName evidence="4">M56 family metallopeptidase</fullName>
    </submittedName>
</protein>
<feature type="domain" description="Peptidase M56" evidence="3">
    <location>
        <begin position="165"/>
        <end position="390"/>
    </location>
</feature>
<feature type="domain" description="Peptidase M56" evidence="3">
    <location>
        <begin position="16"/>
        <end position="71"/>
    </location>
</feature>
<dbReference type="InterPro" id="IPR008756">
    <property type="entry name" value="Peptidase_M56"/>
</dbReference>
<keyword evidence="2" id="KW-0812">Transmembrane</keyword>
<name>A0ABX0F1E2_9BACL</name>
<feature type="region of interest" description="Disordered" evidence="1">
    <location>
        <begin position="123"/>
        <end position="167"/>
    </location>
</feature>
<evidence type="ECO:0000313" key="4">
    <source>
        <dbReference type="EMBL" id="NGZ74797.1"/>
    </source>
</evidence>
<dbReference type="PANTHER" id="PTHR34978">
    <property type="entry name" value="POSSIBLE SENSOR-TRANSDUCER PROTEIN BLAR"/>
    <property type="match status" value="1"/>
</dbReference>
<keyword evidence="5" id="KW-1185">Reference proteome</keyword>
<dbReference type="PANTHER" id="PTHR34978:SF3">
    <property type="entry name" value="SLR0241 PROTEIN"/>
    <property type="match status" value="1"/>
</dbReference>
<dbReference type="EMBL" id="JAAFGS010000001">
    <property type="protein sequence ID" value="NGZ74797.1"/>
    <property type="molecule type" value="Genomic_DNA"/>
</dbReference>
<dbReference type="Proteomes" id="UP000800303">
    <property type="component" value="Unassembled WGS sequence"/>
</dbReference>
<dbReference type="InterPro" id="IPR052173">
    <property type="entry name" value="Beta-lactam_resp_regulator"/>
</dbReference>
<evidence type="ECO:0000256" key="1">
    <source>
        <dbReference type="SAM" id="MobiDB-lite"/>
    </source>
</evidence>
<feature type="transmembrane region" description="Helical" evidence="2">
    <location>
        <begin position="12"/>
        <end position="33"/>
    </location>
</feature>
<feature type="region of interest" description="Disordered" evidence="1">
    <location>
        <begin position="421"/>
        <end position="458"/>
    </location>
</feature>
<keyword evidence="2" id="KW-0472">Membrane</keyword>
<comment type="caution">
    <text evidence="4">The sequence shown here is derived from an EMBL/GenBank/DDBJ whole genome shotgun (WGS) entry which is preliminary data.</text>
</comment>
<proteinExistence type="predicted"/>
<dbReference type="CDD" id="cd07341">
    <property type="entry name" value="M56_BlaR1_MecR1_like"/>
    <property type="match status" value="1"/>
</dbReference>
<feature type="transmembrane region" description="Helical" evidence="2">
    <location>
        <begin position="199"/>
        <end position="217"/>
    </location>
</feature>